<organism evidence="11 12">
    <name type="scientific">Xylona heveae (strain CBS 132557 / TC161)</name>
    <dbReference type="NCBI Taxonomy" id="1328760"/>
    <lineage>
        <taxon>Eukaryota</taxon>
        <taxon>Fungi</taxon>
        <taxon>Dikarya</taxon>
        <taxon>Ascomycota</taxon>
        <taxon>Pezizomycotina</taxon>
        <taxon>Xylonomycetes</taxon>
        <taxon>Xylonales</taxon>
        <taxon>Xylonaceae</taxon>
        <taxon>Xylona</taxon>
    </lineage>
</organism>
<accession>A0A165GW12</accession>
<dbReference type="OMA" id="HIKWNEG"/>
<keyword evidence="3 7" id="KW-0805">Transcription regulation</keyword>
<evidence type="ECO:0000256" key="4">
    <source>
        <dbReference type="ARBA" id="ARBA00023163"/>
    </source>
</evidence>
<keyword evidence="8" id="KW-0175">Coiled coil</keyword>
<evidence type="ECO:0000259" key="10">
    <source>
        <dbReference type="Pfam" id="PF10513"/>
    </source>
</evidence>
<protein>
    <recommendedName>
        <fullName evidence="7">Enhancer of polycomb-like protein</fullName>
    </recommendedName>
</protein>
<dbReference type="GO" id="GO:0006357">
    <property type="term" value="P:regulation of transcription by RNA polymerase II"/>
    <property type="evidence" value="ECO:0007669"/>
    <property type="project" value="InterPro"/>
</dbReference>
<dbReference type="Pfam" id="PF10513">
    <property type="entry name" value="EPL1"/>
    <property type="match status" value="1"/>
</dbReference>
<evidence type="ECO:0000256" key="3">
    <source>
        <dbReference type="ARBA" id="ARBA00023015"/>
    </source>
</evidence>
<evidence type="ECO:0000256" key="1">
    <source>
        <dbReference type="ARBA" id="ARBA00004123"/>
    </source>
</evidence>
<dbReference type="OrthoDB" id="435275at2759"/>
<dbReference type="AlphaFoldDB" id="A0A165GW12"/>
<evidence type="ECO:0000256" key="5">
    <source>
        <dbReference type="ARBA" id="ARBA00023242"/>
    </source>
</evidence>
<keyword evidence="11" id="KW-0808">Transferase</keyword>
<dbReference type="InParanoid" id="A0A165GW12"/>
<evidence type="ECO:0000256" key="7">
    <source>
        <dbReference type="RuleBase" id="RU361124"/>
    </source>
</evidence>
<keyword evidence="4 7" id="KW-0804">Transcription</keyword>
<dbReference type="RefSeq" id="XP_018188223.1">
    <property type="nucleotide sequence ID" value="XM_018331059.1"/>
</dbReference>
<dbReference type="GO" id="GO:0035267">
    <property type="term" value="C:NuA4 histone acetyltransferase complex"/>
    <property type="evidence" value="ECO:0007669"/>
    <property type="project" value="InterPro"/>
</dbReference>
<feature type="region of interest" description="Disordered" evidence="9">
    <location>
        <begin position="309"/>
        <end position="345"/>
    </location>
</feature>
<dbReference type="EMBL" id="KV407458">
    <property type="protein sequence ID" value="KZF22668.1"/>
    <property type="molecule type" value="Genomic_DNA"/>
</dbReference>
<evidence type="ECO:0000256" key="8">
    <source>
        <dbReference type="SAM" id="Coils"/>
    </source>
</evidence>
<feature type="region of interest" description="Disordered" evidence="9">
    <location>
        <begin position="534"/>
        <end position="558"/>
    </location>
</feature>
<reference evidence="11 12" key="1">
    <citation type="journal article" date="2016" name="Fungal Biol.">
        <title>The genome of Xylona heveae provides a window into fungal endophytism.</title>
        <authorList>
            <person name="Gazis R."/>
            <person name="Kuo A."/>
            <person name="Riley R."/>
            <person name="LaButti K."/>
            <person name="Lipzen A."/>
            <person name="Lin J."/>
            <person name="Amirebrahimi M."/>
            <person name="Hesse C.N."/>
            <person name="Spatafora J.W."/>
            <person name="Henrissat B."/>
            <person name="Hainaut M."/>
            <person name="Grigoriev I.V."/>
            <person name="Hibbett D.S."/>
        </authorList>
    </citation>
    <scope>NUCLEOTIDE SEQUENCE [LARGE SCALE GENOMIC DNA]</scope>
    <source>
        <strain evidence="11 12">TC161</strain>
    </source>
</reference>
<evidence type="ECO:0000256" key="9">
    <source>
        <dbReference type="SAM" id="MobiDB-lite"/>
    </source>
</evidence>
<dbReference type="GO" id="GO:0005634">
    <property type="term" value="C:nucleus"/>
    <property type="evidence" value="ECO:0007669"/>
    <property type="project" value="UniProtKB-SubCell"/>
</dbReference>
<dbReference type="Proteomes" id="UP000076632">
    <property type="component" value="Unassembled WGS sequence"/>
</dbReference>
<dbReference type="PANTHER" id="PTHR14898">
    <property type="entry name" value="ENHANCER OF POLYCOMB"/>
    <property type="match status" value="1"/>
</dbReference>
<dbReference type="STRING" id="1328760.A0A165GW12"/>
<keyword evidence="12" id="KW-1185">Reference proteome</keyword>
<keyword evidence="5 7" id="KW-0539">Nucleus</keyword>
<evidence type="ECO:0000256" key="2">
    <source>
        <dbReference type="ARBA" id="ARBA00008035"/>
    </source>
</evidence>
<evidence type="ECO:0000313" key="11">
    <source>
        <dbReference type="EMBL" id="KZF22668.1"/>
    </source>
</evidence>
<dbReference type="GeneID" id="28896196"/>
<evidence type="ECO:0000256" key="6">
    <source>
        <dbReference type="ARBA" id="ARBA00025513"/>
    </source>
</evidence>
<proteinExistence type="inferred from homology"/>
<name>A0A165GW12_XYLHT</name>
<feature type="domain" description="Enhancer of polycomb-like N-terminal" evidence="10">
    <location>
        <begin position="12"/>
        <end position="157"/>
    </location>
</feature>
<comment type="function">
    <text evidence="6">Component of the NuA4 histone acetyltransferase complex which is involved in transcriptional activation of selected genes principally by acetylation of nucleosomal histone H4 and H2A. The NuA4 complex is also involved in DNA repair. Involved in gene silencing by neighboring heterochromatin, blockage of the silencing spreading along the chromosome, and required for cell cycle progression through G2/M.</text>
</comment>
<sequence length="558" mass="63531">MTRAGVAGARFRQRKLSTKQTLQVLREDQVEKIDDDPQRHVPKVETGVEKTEETEHHLQAAISASQAAAVGGKVAQIYIPTPDTVVSSLQYERLYSLRFSQPATYIRFSSTVEDCNGHAYCMTAEDDAFLSSVNEKKSASALCNEDRFEEVMTFFEQTAQSKQPFAMVDNAPVLTYDEMESFFDETISESARSFAKDIYPHWKSQRLRRGNKTLMPSLKFETGAETDDSDPYVCFRRREVRQVRKTRGRDAQSSEKLKRLRKELEDARQLVAMVKQREIMRRDILAVDRQLFEQRAKVKDAKRSLGIKGDDEDLVNQKPQKKKTSEATPMQRPASTQLRLSARPDGRSSELDLVLLSDVLTEKENEIQKEIDTKIIQHQRWNEGYIDLTRRPLTPPPEPNVDSGFRTAITEFLPTPPSSVSSEVMDLDGDDGIHDSGREGLVTFRYASPSLDGYCQSRPSFRRRVGRGGRLMIDRRGMRLQSTEAIDERIVDKFKYDHDDEDEEPTYAVDPYDTLNMRYRASIIGNSREQAAHQAAQIQAVRRAQEEKTVASSPAPAS</sequence>
<dbReference type="InterPro" id="IPR024943">
    <property type="entry name" value="Enhancer_polycomb"/>
</dbReference>
<comment type="similarity">
    <text evidence="2 7">Belongs to the enhancer of polycomb family.</text>
</comment>
<feature type="coiled-coil region" evidence="8">
    <location>
        <begin position="250"/>
        <end position="277"/>
    </location>
</feature>
<evidence type="ECO:0000313" key="12">
    <source>
        <dbReference type="Proteomes" id="UP000076632"/>
    </source>
</evidence>
<dbReference type="InterPro" id="IPR019542">
    <property type="entry name" value="Enhancer_polycomb-like_N"/>
</dbReference>
<comment type="subcellular location">
    <subcellularLocation>
        <location evidence="1 7">Nucleus</location>
    </subcellularLocation>
</comment>
<gene>
    <name evidence="11" type="ORF">L228DRAFT_238589</name>
</gene>
<dbReference type="GO" id="GO:0016740">
    <property type="term" value="F:transferase activity"/>
    <property type="evidence" value="ECO:0007669"/>
    <property type="project" value="UniProtKB-KW"/>
</dbReference>